<dbReference type="PATRIC" id="fig|765912.4.peg.1422"/>
<dbReference type="PANTHER" id="PTHR14969">
    <property type="entry name" value="SPHINGOSINE-1-PHOSPHATE PHOSPHOHYDROLASE"/>
    <property type="match status" value="1"/>
</dbReference>
<keyword evidence="6 10" id="KW-1133">Transmembrane helix</keyword>
<feature type="transmembrane region" description="Helical" evidence="10">
    <location>
        <begin position="61"/>
        <end position="78"/>
    </location>
</feature>
<feature type="transmembrane region" description="Helical" evidence="10">
    <location>
        <begin position="32"/>
        <end position="55"/>
    </location>
</feature>
<proteinExistence type="predicted"/>
<evidence type="ECO:0000256" key="2">
    <source>
        <dbReference type="ARBA" id="ARBA00012374"/>
    </source>
</evidence>
<dbReference type="AlphaFoldDB" id="L0GWP3"/>
<evidence type="ECO:0000313" key="13">
    <source>
        <dbReference type="Proteomes" id="UP000010816"/>
    </source>
</evidence>
<organism evidence="12 13">
    <name type="scientific">Thioflavicoccus mobilis 8321</name>
    <dbReference type="NCBI Taxonomy" id="765912"/>
    <lineage>
        <taxon>Bacteria</taxon>
        <taxon>Pseudomonadati</taxon>
        <taxon>Pseudomonadota</taxon>
        <taxon>Gammaproteobacteria</taxon>
        <taxon>Chromatiales</taxon>
        <taxon>Chromatiaceae</taxon>
        <taxon>Thioflavicoccus</taxon>
    </lineage>
</organism>
<dbReference type="SMART" id="SM00014">
    <property type="entry name" value="acidPPc"/>
    <property type="match status" value="1"/>
</dbReference>
<keyword evidence="4 10" id="KW-0812">Transmembrane</keyword>
<dbReference type="CDD" id="cd01610">
    <property type="entry name" value="PAP2_like"/>
    <property type="match status" value="1"/>
</dbReference>
<comment type="catalytic activity">
    <reaction evidence="9">
        <text>di-trans,octa-cis-undecaprenyl diphosphate + H2O = di-trans,octa-cis-undecaprenyl phosphate + phosphate + H(+)</text>
        <dbReference type="Rhea" id="RHEA:28094"/>
        <dbReference type="ChEBI" id="CHEBI:15377"/>
        <dbReference type="ChEBI" id="CHEBI:15378"/>
        <dbReference type="ChEBI" id="CHEBI:43474"/>
        <dbReference type="ChEBI" id="CHEBI:58405"/>
        <dbReference type="ChEBI" id="CHEBI:60392"/>
        <dbReference type="EC" id="3.6.1.27"/>
    </reaction>
</comment>
<dbReference type="Proteomes" id="UP000010816">
    <property type="component" value="Chromosome"/>
</dbReference>
<gene>
    <name evidence="12" type="ORF">Thimo_1457</name>
</gene>
<dbReference type="eggNOG" id="COG0671">
    <property type="taxonomic scope" value="Bacteria"/>
</dbReference>
<keyword evidence="13" id="KW-1185">Reference proteome</keyword>
<evidence type="ECO:0000256" key="1">
    <source>
        <dbReference type="ARBA" id="ARBA00004651"/>
    </source>
</evidence>
<dbReference type="InterPro" id="IPR036938">
    <property type="entry name" value="PAP2/HPO_sf"/>
</dbReference>
<dbReference type="STRING" id="765912.Thimo_1457"/>
<evidence type="ECO:0000256" key="3">
    <source>
        <dbReference type="ARBA" id="ARBA00022475"/>
    </source>
</evidence>
<dbReference type="Gene3D" id="1.20.144.10">
    <property type="entry name" value="Phosphatidic acid phosphatase type 2/haloperoxidase"/>
    <property type="match status" value="1"/>
</dbReference>
<feature type="transmembrane region" description="Helical" evidence="10">
    <location>
        <begin position="157"/>
        <end position="175"/>
    </location>
</feature>
<feature type="domain" description="Phosphatidic acid phosphatase type 2/haloperoxidase" evidence="11">
    <location>
        <begin position="63"/>
        <end position="172"/>
    </location>
</feature>
<reference evidence="12 13" key="1">
    <citation type="submission" date="2011-09" db="EMBL/GenBank/DDBJ databases">
        <title>Complete sequence of chromosome of Thioflavicoccus mobilis 8321.</title>
        <authorList>
            <consortium name="US DOE Joint Genome Institute"/>
            <person name="Lucas S."/>
            <person name="Han J."/>
            <person name="Lapidus A."/>
            <person name="Cheng J.-F."/>
            <person name="Goodwin L."/>
            <person name="Pitluck S."/>
            <person name="Peters L."/>
            <person name="Ovchinnikova G."/>
            <person name="Lu M."/>
            <person name="Detter J.C."/>
            <person name="Han C."/>
            <person name="Tapia R."/>
            <person name="Land M."/>
            <person name="Hauser L."/>
            <person name="Kyrpides N."/>
            <person name="Ivanova N."/>
            <person name="Pagani I."/>
            <person name="Vogl K."/>
            <person name="Liu Z."/>
            <person name="Imhoff J."/>
            <person name="Thiel V."/>
            <person name="Frigaard N.-U."/>
            <person name="Bryant D."/>
            <person name="Woyke T."/>
        </authorList>
    </citation>
    <scope>NUCLEOTIDE SEQUENCE [LARGE SCALE GENOMIC DNA]</scope>
    <source>
        <strain evidence="12 13">8321</strain>
    </source>
</reference>
<dbReference type="GO" id="GO:0005886">
    <property type="term" value="C:plasma membrane"/>
    <property type="evidence" value="ECO:0007669"/>
    <property type="project" value="UniProtKB-SubCell"/>
</dbReference>
<sequence length="176" mass="19392">MRLWLQQLNEIEAPLCRAWATRSLERRWVYRPFVIVSRLGDGVFWYSLIAILPVVDGWDGLITGVHMLATSFVALVLYKSLKGTTRRERPCHFAAGITPGVPPLDRYSFPSGHTLQAVAFTTVALYYYPSLAVMLVPFTLLVAASRVVLGLHYPSDVLVATAIGLGLGLTSIALFG</sequence>
<dbReference type="InterPro" id="IPR000326">
    <property type="entry name" value="PAP2/HPO"/>
</dbReference>
<evidence type="ECO:0000313" key="12">
    <source>
        <dbReference type="EMBL" id="AGA90247.1"/>
    </source>
</evidence>
<name>L0GWP3_9GAMM</name>
<dbReference type="RefSeq" id="WP_015280389.1">
    <property type="nucleotide sequence ID" value="NC_019940.1"/>
</dbReference>
<keyword evidence="7 10" id="KW-0472">Membrane</keyword>
<feature type="transmembrane region" description="Helical" evidence="10">
    <location>
        <begin position="125"/>
        <end position="145"/>
    </location>
</feature>
<dbReference type="EC" id="3.6.1.27" evidence="2"/>
<evidence type="ECO:0000259" key="11">
    <source>
        <dbReference type="SMART" id="SM00014"/>
    </source>
</evidence>
<dbReference type="PANTHER" id="PTHR14969:SF62">
    <property type="entry name" value="DECAPRENYLPHOSPHORYL-5-PHOSPHORIBOSE PHOSPHATASE RV3807C-RELATED"/>
    <property type="match status" value="1"/>
</dbReference>
<evidence type="ECO:0000256" key="9">
    <source>
        <dbReference type="ARBA" id="ARBA00047594"/>
    </source>
</evidence>
<dbReference type="HOGENOM" id="CLU_072573_10_2_6"/>
<keyword evidence="3" id="KW-1003">Cell membrane</keyword>
<dbReference type="KEGG" id="tmb:Thimo_1457"/>
<evidence type="ECO:0000256" key="8">
    <source>
        <dbReference type="ARBA" id="ARBA00032707"/>
    </source>
</evidence>
<dbReference type="EMBL" id="CP003051">
    <property type="protein sequence ID" value="AGA90247.1"/>
    <property type="molecule type" value="Genomic_DNA"/>
</dbReference>
<dbReference type="GO" id="GO:0050380">
    <property type="term" value="F:undecaprenyl-diphosphatase activity"/>
    <property type="evidence" value="ECO:0007669"/>
    <property type="project" value="UniProtKB-EC"/>
</dbReference>
<protein>
    <recommendedName>
        <fullName evidence="2">undecaprenyl-diphosphate phosphatase</fullName>
        <ecNumber evidence="2">3.6.1.27</ecNumber>
    </recommendedName>
    <alternativeName>
        <fullName evidence="8">Undecaprenyl pyrophosphate phosphatase</fullName>
    </alternativeName>
</protein>
<evidence type="ECO:0000256" key="6">
    <source>
        <dbReference type="ARBA" id="ARBA00022989"/>
    </source>
</evidence>
<dbReference type="OrthoDB" id="9780507at2"/>
<dbReference type="Pfam" id="PF01569">
    <property type="entry name" value="PAP2"/>
    <property type="match status" value="1"/>
</dbReference>
<keyword evidence="5" id="KW-0378">Hydrolase</keyword>
<evidence type="ECO:0000256" key="5">
    <source>
        <dbReference type="ARBA" id="ARBA00022801"/>
    </source>
</evidence>
<dbReference type="SUPFAM" id="SSF48317">
    <property type="entry name" value="Acid phosphatase/Vanadium-dependent haloperoxidase"/>
    <property type="match status" value="1"/>
</dbReference>
<evidence type="ECO:0000256" key="7">
    <source>
        <dbReference type="ARBA" id="ARBA00023136"/>
    </source>
</evidence>
<evidence type="ECO:0000256" key="10">
    <source>
        <dbReference type="SAM" id="Phobius"/>
    </source>
</evidence>
<evidence type="ECO:0000256" key="4">
    <source>
        <dbReference type="ARBA" id="ARBA00022692"/>
    </source>
</evidence>
<comment type="subcellular location">
    <subcellularLocation>
        <location evidence="1">Cell membrane</location>
        <topology evidence="1">Multi-pass membrane protein</topology>
    </subcellularLocation>
</comment>
<accession>L0GWP3</accession>